<protein>
    <submittedName>
        <fullName evidence="1">Putative ACR protein</fullName>
    </submittedName>
</protein>
<proteinExistence type="predicted"/>
<organism evidence="1">
    <name type="scientific">Myoviridae sp. ctLnO19</name>
    <dbReference type="NCBI Taxonomy" id="2825085"/>
    <lineage>
        <taxon>Viruses</taxon>
        <taxon>Duplodnaviria</taxon>
        <taxon>Heunggongvirae</taxon>
        <taxon>Uroviricota</taxon>
        <taxon>Caudoviricetes</taxon>
    </lineage>
</organism>
<name>A0A8S5P0B8_9CAUD</name>
<reference evidence="1" key="1">
    <citation type="journal article" date="2021" name="Proc. Natl. Acad. Sci. U.S.A.">
        <title>A Catalog of Tens of Thousands of Viruses from Human Metagenomes Reveals Hidden Associations with Chronic Diseases.</title>
        <authorList>
            <person name="Tisza M.J."/>
            <person name="Buck C.B."/>
        </authorList>
    </citation>
    <scope>NUCLEOTIDE SEQUENCE</scope>
    <source>
        <strain evidence="1">CtLnO19</strain>
    </source>
</reference>
<evidence type="ECO:0000313" key="1">
    <source>
        <dbReference type="EMBL" id="DAE00410.1"/>
    </source>
</evidence>
<dbReference type="EMBL" id="BK015301">
    <property type="protein sequence ID" value="DAE00410.1"/>
    <property type="molecule type" value="Genomic_DNA"/>
</dbReference>
<accession>A0A8S5P0B8</accession>
<sequence>MDVRTTLAFTRPRELARLYSVCGCGLDCIFTHSCRRQVCRSVTGARSACPQ</sequence>